<keyword evidence="8" id="KW-0653">Protein transport</keyword>
<evidence type="ECO:0000313" key="13">
    <source>
        <dbReference type="Proteomes" id="UP000316584"/>
    </source>
</evidence>
<comment type="similarity">
    <text evidence="2">Belongs to the GSP N family.</text>
</comment>
<dbReference type="GO" id="GO:0015628">
    <property type="term" value="P:protein secretion by the type II secretion system"/>
    <property type="evidence" value="ECO:0007669"/>
    <property type="project" value="InterPro"/>
</dbReference>
<dbReference type="KEGG" id="lug:FPZ22_03070"/>
<dbReference type="InterPro" id="IPR022792">
    <property type="entry name" value="T2SS_protein-GspN"/>
</dbReference>
<reference evidence="12 13" key="1">
    <citation type="submission" date="2019-07" db="EMBL/GenBank/DDBJ databases">
        <title>Full genome sequence of Luteimonas sp. Gr-4.</title>
        <authorList>
            <person name="Im W.-T."/>
        </authorList>
    </citation>
    <scope>NUCLEOTIDE SEQUENCE [LARGE SCALE GENOMIC DNA]</scope>
    <source>
        <strain evidence="12 13">Gr-4</strain>
    </source>
</reference>
<keyword evidence="9" id="KW-0472">Membrane</keyword>
<dbReference type="Pfam" id="PF01203">
    <property type="entry name" value="T2SSN"/>
    <property type="match status" value="1"/>
</dbReference>
<keyword evidence="5" id="KW-1003">Cell membrane</keyword>
<dbReference type="GO" id="GO:0005886">
    <property type="term" value="C:plasma membrane"/>
    <property type="evidence" value="ECO:0007669"/>
    <property type="project" value="UniProtKB-SubCell"/>
</dbReference>
<evidence type="ECO:0000256" key="11">
    <source>
        <dbReference type="SAM" id="MobiDB-lite"/>
    </source>
</evidence>
<feature type="compositionally biased region" description="Gly residues" evidence="11">
    <location>
        <begin position="243"/>
        <end position="252"/>
    </location>
</feature>
<evidence type="ECO:0000256" key="8">
    <source>
        <dbReference type="ARBA" id="ARBA00022927"/>
    </source>
</evidence>
<organism evidence="12 13">
    <name type="scientific">Luteimonas granuli</name>
    <dbReference type="NCBI Taxonomy" id="1176533"/>
    <lineage>
        <taxon>Bacteria</taxon>
        <taxon>Pseudomonadati</taxon>
        <taxon>Pseudomonadota</taxon>
        <taxon>Gammaproteobacteria</taxon>
        <taxon>Lysobacterales</taxon>
        <taxon>Lysobacteraceae</taxon>
        <taxon>Luteimonas</taxon>
    </lineage>
</organism>
<evidence type="ECO:0000256" key="9">
    <source>
        <dbReference type="ARBA" id="ARBA00023136"/>
    </source>
</evidence>
<keyword evidence="4" id="KW-0813">Transport</keyword>
<evidence type="ECO:0000256" key="7">
    <source>
        <dbReference type="ARBA" id="ARBA00022692"/>
    </source>
</evidence>
<evidence type="ECO:0000256" key="3">
    <source>
        <dbReference type="ARBA" id="ARBA00021563"/>
    </source>
</evidence>
<dbReference type="GO" id="GO:0015627">
    <property type="term" value="C:type II protein secretion system complex"/>
    <property type="evidence" value="ECO:0007669"/>
    <property type="project" value="InterPro"/>
</dbReference>
<evidence type="ECO:0000256" key="5">
    <source>
        <dbReference type="ARBA" id="ARBA00022475"/>
    </source>
</evidence>
<proteinExistence type="inferred from homology"/>
<feature type="region of interest" description="Disordered" evidence="11">
    <location>
        <begin position="216"/>
        <end position="294"/>
    </location>
</feature>
<comment type="subcellular location">
    <subcellularLocation>
        <location evidence="1">Cell inner membrane</location>
    </subcellularLocation>
</comment>
<dbReference type="EMBL" id="CP042218">
    <property type="protein sequence ID" value="QDW65999.1"/>
    <property type="molecule type" value="Genomic_DNA"/>
</dbReference>
<keyword evidence="7" id="KW-0812">Transmembrane</keyword>
<gene>
    <name evidence="12" type="ORF">FPZ22_03070</name>
</gene>
<sequence length="294" mass="30539">MAGRTGRTRPGAFLPARGTRRRPAARRGRLRRGGAVSGRNLAGWFAGAFALALLLAAPLQLVLPRLPLPAGLSAAEVGGSLGRGRLRAVHWHGVDHGDVDAGLSPLPLLTGRQRLWLRGDDARLALAGGRLRGLDGGDGVLPLPPLAGLALRVSLEDARLLFDDSGCRQAGGRVRIEITLPGDTLPPQLLTGTPACEGRTGSLVLVTEGAGGPLWLGSDARGRSRRPLHAADHGPQRRPRGACGAGRRGLPGGSRRPQPRGRRTAGRLIAGGRGSPPGARYTAPPECDRTATSP</sequence>
<evidence type="ECO:0000256" key="10">
    <source>
        <dbReference type="ARBA" id="ARBA00030772"/>
    </source>
</evidence>
<feature type="compositionally biased region" description="Basic residues" evidence="11">
    <location>
        <begin position="18"/>
        <end position="32"/>
    </location>
</feature>
<dbReference type="OrthoDB" id="5975941at2"/>
<keyword evidence="13" id="KW-1185">Reference proteome</keyword>
<dbReference type="Proteomes" id="UP000316584">
    <property type="component" value="Chromosome"/>
</dbReference>
<evidence type="ECO:0000256" key="2">
    <source>
        <dbReference type="ARBA" id="ARBA00007208"/>
    </source>
</evidence>
<evidence type="ECO:0000256" key="1">
    <source>
        <dbReference type="ARBA" id="ARBA00004533"/>
    </source>
</evidence>
<evidence type="ECO:0000256" key="6">
    <source>
        <dbReference type="ARBA" id="ARBA00022519"/>
    </source>
</evidence>
<evidence type="ECO:0000313" key="12">
    <source>
        <dbReference type="EMBL" id="QDW65999.1"/>
    </source>
</evidence>
<dbReference type="AlphaFoldDB" id="A0A518N277"/>
<feature type="region of interest" description="Disordered" evidence="11">
    <location>
        <begin position="1"/>
        <end position="32"/>
    </location>
</feature>
<evidence type="ECO:0000256" key="4">
    <source>
        <dbReference type="ARBA" id="ARBA00022448"/>
    </source>
</evidence>
<name>A0A518N277_9GAMM</name>
<protein>
    <recommendedName>
        <fullName evidence="3">Type II secretion system protein N</fullName>
    </recommendedName>
    <alternativeName>
        <fullName evidence="10">General secretion pathway protein N</fullName>
    </alternativeName>
</protein>
<accession>A0A518N277</accession>
<keyword evidence="6" id="KW-0997">Cell inner membrane</keyword>